<keyword evidence="2" id="KW-1185">Reference proteome</keyword>
<name>A0A0C9VZM7_9AGAM</name>
<organism evidence="1 2">
    <name type="scientific">Hydnomerulius pinastri MD-312</name>
    <dbReference type="NCBI Taxonomy" id="994086"/>
    <lineage>
        <taxon>Eukaryota</taxon>
        <taxon>Fungi</taxon>
        <taxon>Dikarya</taxon>
        <taxon>Basidiomycota</taxon>
        <taxon>Agaricomycotina</taxon>
        <taxon>Agaricomycetes</taxon>
        <taxon>Agaricomycetidae</taxon>
        <taxon>Boletales</taxon>
        <taxon>Boletales incertae sedis</taxon>
        <taxon>Leucogyrophana</taxon>
    </lineage>
</organism>
<sequence>LLHIADSIKATGPVWTSWAFPMERFCGSLQPAIKSRRYPYASIDNFAVNSARLTQLQLLY</sequence>
<gene>
    <name evidence="1" type="ORF">HYDPIDRAFT_66912</name>
</gene>
<proteinExistence type="predicted"/>
<dbReference type="HOGENOM" id="CLU_197758_0_0_1"/>
<dbReference type="Proteomes" id="UP000053820">
    <property type="component" value="Unassembled WGS sequence"/>
</dbReference>
<accession>A0A0C9VZM7</accession>
<dbReference type="OrthoDB" id="6613063at2759"/>
<protein>
    <submittedName>
        <fullName evidence="1">Uncharacterized protein</fullName>
    </submittedName>
</protein>
<reference evidence="1 2" key="1">
    <citation type="submission" date="2014-04" db="EMBL/GenBank/DDBJ databases">
        <title>Evolutionary Origins and Diversification of the Mycorrhizal Mutualists.</title>
        <authorList>
            <consortium name="DOE Joint Genome Institute"/>
            <consortium name="Mycorrhizal Genomics Consortium"/>
            <person name="Kohler A."/>
            <person name="Kuo A."/>
            <person name="Nagy L.G."/>
            <person name="Floudas D."/>
            <person name="Copeland A."/>
            <person name="Barry K.W."/>
            <person name="Cichocki N."/>
            <person name="Veneault-Fourrey C."/>
            <person name="LaButti K."/>
            <person name="Lindquist E.A."/>
            <person name="Lipzen A."/>
            <person name="Lundell T."/>
            <person name="Morin E."/>
            <person name="Murat C."/>
            <person name="Riley R."/>
            <person name="Ohm R."/>
            <person name="Sun H."/>
            <person name="Tunlid A."/>
            <person name="Henrissat B."/>
            <person name="Grigoriev I.V."/>
            <person name="Hibbett D.S."/>
            <person name="Martin F."/>
        </authorList>
    </citation>
    <scope>NUCLEOTIDE SEQUENCE [LARGE SCALE GENOMIC DNA]</scope>
    <source>
        <strain evidence="1 2">MD-312</strain>
    </source>
</reference>
<feature type="non-terminal residue" evidence="1">
    <location>
        <position position="60"/>
    </location>
</feature>
<feature type="non-terminal residue" evidence="1">
    <location>
        <position position="1"/>
    </location>
</feature>
<evidence type="ECO:0000313" key="1">
    <source>
        <dbReference type="EMBL" id="KIJ63910.1"/>
    </source>
</evidence>
<dbReference type="EMBL" id="KN839849">
    <property type="protein sequence ID" value="KIJ63910.1"/>
    <property type="molecule type" value="Genomic_DNA"/>
</dbReference>
<dbReference type="AlphaFoldDB" id="A0A0C9VZM7"/>
<evidence type="ECO:0000313" key="2">
    <source>
        <dbReference type="Proteomes" id="UP000053820"/>
    </source>
</evidence>